<reference evidence="1 2" key="1">
    <citation type="submission" date="2021-10" db="EMBL/GenBank/DDBJ databases">
        <title>Whole-genome sequencing analysis of Laribacter hongkongensis: virulence gene profiles, carbohydrate-active enzyme prediction, and antimicrobial resistance characterization.</title>
        <authorList>
            <person name="Yuan P."/>
            <person name="Zhan Y."/>
            <person name="Chen D."/>
        </authorList>
    </citation>
    <scope>NUCLEOTIDE SEQUENCE [LARGE SCALE GENOMIC DNA]</scope>
    <source>
        <strain evidence="1 2">W67</strain>
    </source>
</reference>
<organism evidence="1 2">
    <name type="scientific">Laribacter hongkongensis</name>
    <dbReference type="NCBI Taxonomy" id="168471"/>
    <lineage>
        <taxon>Bacteria</taxon>
        <taxon>Pseudomonadati</taxon>
        <taxon>Pseudomonadota</taxon>
        <taxon>Betaproteobacteria</taxon>
        <taxon>Neisseriales</taxon>
        <taxon>Aquaspirillaceae</taxon>
        <taxon>Laribacter</taxon>
    </lineage>
</organism>
<protein>
    <submittedName>
        <fullName evidence="1">Uncharacterized protein</fullName>
    </submittedName>
</protein>
<evidence type="ECO:0000313" key="1">
    <source>
        <dbReference type="EMBL" id="MCG9025712.1"/>
    </source>
</evidence>
<dbReference type="RefSeq" id="WP_232054611.1">
    <property type="nucleotide sequence ID" value="NZ_CP022115.1"/>
</dbReference>
<gene>
    <name evidence="1" type="ORF">LH440_07310</name>
</gene>
<dbReference type="EMBL" id="JAJAXM010000010">
    <property type="protein sequence ID" value="MCG9025712.1"/>
    <property type="molecule type" value="Genomic_DNA"/>
</dbReference>
<name>A0ABD4SRT1_9NEIS</name>
<evidence type="ECO:0000313" key="2">
    <source>
        <dbReference type="Proteomes" id="UP001200247"/>
    </source>
</evidence>
<comment type="caution">
    <text evidence="1">The sequence shown here is derived from an EMBL/GenBank/DDBJ whole genome shotgun (WGS) entry which is preliminary data.</text>
</comment>
<accession>A0ABD4SRT1</accession>
<dbReference type="Proteomes" id="UP001200247">
    <property type="component" value="Unassembled WGS sequence"/>
</dbReference>
<dbReference type="AlphaFoldDB" id="A0ABD4SRT1"/>
<proteinExistence type="predicted"/>
<sequence>MLSPTVILFRILKYDRNGVGEERRFFFLAAKSGNRSFAGLPVLPCARFRDDGDA</sequence>